<accession>A0A3E4UP77</accession>
<dbReference type="AlphaFoldDB" id="A0A3E4UP77"/>
<comment type="caution">
    <text evidence="1">The sequence shown here is derived from an EMBL/GenBank/DDBJ whole genome shotgun (WGS) entry which is preliminary data.</text>
</comment>
<reference evidence="1 2" key="1">
    <citation type="submission" date="2018-08" db="EMBL/GenBank/DDBJ databases">
        <title>A genome reference for cultivated species of the human gut microbiota.</title>
        <authorList>
            <person name="Zou Y."/>
            <person name="Xue W."/>
            <person name="Luo G."/>
        </authorList>
    </citation>
    <scope>NUCLEOTIDE SEQUENCE [LARGE SCALE GENOMIC DNA]</scope>
    <source>
        <strain evidence="1 2">TF03-6</strain>
    </source>
</reference>
<evidence type="ECO:0000313" key="2">
    <source>
        <dbReference type="Proteomes" id="UP000261223"/>
    </source>
</evidence>
<dbReference type="RefSeq" id="WP_117741790.1">
    <property type="nucleotide sequence ID" value="NZ_QSSV01000010.1"/>
</dbReference>
<name>A0A3E4UP77_BACSE</name>
<proteinExistence type="predicted"/>
<evidence type="ECO:0000313" key="1">
    <source>
        <dbReference type="EMBL" id="RGM13226.1"/>
    </source>
</evidence>
<dbReference type="Proteomes" id="UP000261223">
    <property type="component" value="Unassembled WGS sequence"/>
</dbReference>
<organism evidence="1 2">
    <name type="scientific">Bacteroides stercoris</name>
    <dbReference type="NCBI Taxonomy" id="46506"/>
    <lineage>
        <taxon>Bacteria</taxon>
        <taxon>Pseudomonadati</taxon>
        <taxon>Bacteroidota</taxon>
        <taxon>Bacteroidia</taxon>
        <taxon>Bacteroidales</taxon>
        <taxon>Bacteroidaceae</taxon>
        <taxon>Bacteroides</taxon>
    </lineage>
</organism>
<gene>
    <name evidence="1" type="ORF">DXC34_09390</name>
</gene>
<dbReference type="EMBL" id="QSSV01000010">
    <property type="protein sequence ID" value="RGM13226.1"/>
    <property type="molecule type" value="Genomic_DNA"/>
</dbReference>
<protein>
    <submittedName>
        <fullName evidence="1">Uncharacterized protein</fullName>
    </submittedName>
</protein>
<sequence length="127" mass="14745">MNMLTDNVEPILKRAGCPDDLMQSYCMFLHEGRQDVQIVRKEISSVFQKHKMHCMHRHMPMEGSVIFERNKKEPSVYPDMGLYIGLEYVLCCINNGIPAYITECKRIRNVIESVTIVFGLRCMPVSF</sequence>